<feature type="region of interest" description="Disordered" evidence="8">
    <location>
        <begin position="52"/>
        <end position="76"/>
    </location>
</feature>
<dbReference type="NCBIfam" id="TIGR02962">
    <property type="entry name" value="hdxy_isourate"/>
    <property type="match status" value="1"/>
</dbReference>
<dbReference type="PROSITE" id="PS00768">
    <property type="entry name" value="TRANSTHYRETIN_1"/>
    <property type="match status" value="1"/>
</dbReference>
<evidence type="ECO:0000256" key="9">
    <source>
        <dbReference type="SAM" id="SignalP"/>
    </source>
</evidence>
<dbReference type="PRINTS" id="PR00189">
    <property type="entry name" value="TRNSTHYRETIN"/>
</dbReference>
<evidence type="ECO:0000256" key="5">
    <source>
        <dbReference type="ARBA" id="ARBA00012609"/>
    </source>
</evidence>
<gene>
    <name evidence="10" type="ORF">OFUS_LOCUS14609</name>
</gene>
<evidence type="ECO:0000256" key="7">
    <source>
        <dbReference type="ARBA" id="ARBA00022801"/>
    </source>
</evidence>
<evidence type="ECO:0000256" key="6">
    <source>
        <dbReference type="ARBA" id="ARBA00022631"/>
    </source>
</evidence>
<keyword evidence="6" id="KW-0659">Purine metabolism</keyword>
<feature type="signal peptide" evidence="9">
    <location>
        <begin position="1"/>
        <end position="27"/>
    </location>
</feature>
<dbReference type="EC" id="3.5.2.17" evidence="5"/>
<comment type="subunit">
    <text evidence="4">Homotetramer.</text>
</comment>
<evidence type="ECO:0000256" key="4">
    <source>
        <dbReference type="ARBA" id="ARBA00011881"/>
    </source>
</evidence>
<dbReference type="Pfam" id="PF00576">
    <property type="entry name" value="Transthyretin"/>
    <property type="match status" value="1"/>
</dbReference>
<dbReference type="SMART" id="SM00095">
    <property type="entry name" value="TR_THY"/>
    <property type="match status" value="1"/>
</dbReference>
<dbReference type="GO" id="GO:0006144">
    <property type="term" value="P:purine nucleobase metabolic process"/>
    <property type="evidence" value="ECO:0007669"/>
    <property type="project" value="UniProtKB-KW"/>
</dbReference>
<feature type="compositionally biased region" description="Polar residues" evidence="8">
    <location>
        <begin position="57"/>
        <end position="76"/>
    </location>
</feature>
<dbReference type="EMBL" id="CAIIXF020000007">
    <property type="protein sequence ID" value="CAH1789207.1"/>
    <property type="molecule type" value="Genomic_DNA"/>
</dbReference>
<dbReference type="InterPro" id="IPR023418">
    <property type="entry name" value="Thyroxine_BS"/>
</dbReference>
<dbReference type="SUPFAM" id="SSF49472">
    <property type="entry name" value="Transthyretin (synonym: prealbumin)"/>
    <property type="match status" value="1"/>
</dbReference>
<evidence type="ECO:0000256" key="2">
    <source>
        <dbReference type="ARBA" id="ARBA00002704"/>
    </source>
</evidence>
<comment type="catalytic activity">
    <reaction evidence="1">
        <text>5-hydroxyisourate + H2O = 5-hydroxy-2-oxo-4-ureido-2,5-dihydro-1H-imidazole-5-carboxylate + H(+)</text>
        <dbReference type="Rhea" id="RHEA:23736"/>
        <dbReference type="ChEBI" id="CHEBI:15377"/>
        <dbReference type="ChEBI" id="CHEBI:15378"/>
        <dbReference type="ChEBI" id="CHEBI:18072"/>
        <dbReference type="ChEBI" id="CHEBI:58639"/>
        <dbReference type="EC" id="3.5.2.17"/>
    </reaction>
</comment>
<comment type="function">
    <text evidence="2">Catalyzes the hydrolysis of 5-hydroxyisourate (HIU) to 2-oxo-4-hydroxy-4-carboxy-5-ureidoimidazoline (OHCU).</text>
</comment>
<keyword evidence="7" id="KW-0378">Hydrolase</keyword>
<sequence length="180" mass="20398">MTMNSMDVIFYIASAIVFLAFVDNTTACCRTSELQNEVNDLKKRLETTQTELDRQNQRINDLQKNGTMSSPLSTHVLDNSRGLPGDGIAVTLYKLQGDDFVVIKKDVTNSDGRVPGLLTDEQFTAATYKLKFETKEYFDRLGMQTFYPYVETTFTVMDPKSHHHVPILLSPFAYSTYRGS</sequence>
<comment type="similarity">
    <text evidence="3">Belongs to the transthyretin family. 5-hydroxyisourate hydrolase subfamily.</text>
</comment>
<proteinExistence type="inferred from homology"/>
<name>A0A8J1TUK4_OWEFU</name>
<dbReference type="InterPro" id="IPR036817">
    <property type="entry name" value="Transthyretin/HIU_hydrolase_sf"/>
</dbReference>
<dbReference type="CDD" id="cd05822">
    <property type="entry name" value="TLP_HIUase"/>
    <property type="match status" value="1"/>
</dbReference>
<dbReference type="InterPro" id="IPR023416">
    <property type="entry name" value="Transthyretin/HIU_hydrolase_d"/>
</dbReference>
<dbReference type="PANTHER" id="PTHR10395:SF7">
    <property type="entry name" value="5-HYDROXYISOURATE HYDROLASE"/>
    <property type="match status" value="1"/>
</dbReference>
<dbReference type="Proteomes" id="UP000749559">
    <property type="component" value="Unassembled WGS sequence"/>
</dbReference>
<dbReference type="GO" id="GO:0033971">
    <property type="term" value="F:hydroxyisourate hydrolase activity"/>
    <property type="evidence" value="ECO:0007669"/>
    <property type="project" value="UniProtKB-EC"/>
</dbReference>
<evidence type="ECO:0000256" key="8">
    <source>
        <dbReference type="SAM" id="MobiDB-lite"/>
    </source>
</evidence>
<dbReference type="InterPro" id="IPR000895">
    <property type="entry name" value="Transthyretin/HIU_hydrolase"/>
</dbReference>
<comment type="caution">
    <text evidence="10">The sequence shown here is derived from an EMBL/GenBank/DDBJ whole genome shotgun (WGS) entry which is preliminary data.</text>
</comment>
<evidence type="ECO:0000256" key="1">
    <source>
        <dbReference type="ARBA" id="ARBA00001043"/>
    </source>
</evidence>
<organism evidence="10 11">
    <name type="scientific">Owenia fusiformis</name>
    <name type="common">Polychaete worm</name>
    <dbReference type="NCBI Taxonomy" id="6347"/>
    <lineage>
        <taxon>Eukaryota</taxon>
        <taxon>Metazoa</taxon>
        <taxon>Spiralia</taxon>
        <taxon>Lophotrochozoa</taxon>
        <taxon>Annelida</taxon>
        <taxon>Polychaeta</taxon>
        <taxon>Sedentaria</taxon>
        <taxon>Canalipalpata</taxon>
        <taxon>Sabellida</taxon>
        <taxon>Oweniida</taxon>
        <taxon>Oweniidae</taxon>
        <taxon>Owenia</taxon>
    </lineage>
</organism>
<dbReference type="OrthoDB" id="10265230at2759"/>
<feature type="chain" id="PRO_5043355384" description="hydroxyisourate hydrolase" evidence="9">
    <location>
        <begin position="28"/>
        <end position="180"/>
    </location>
</feature>
<evidence type="ECO:0000313" key="11">
    <source>
        <dbReference type="Proteomes" id="UP000749559"/>
    </source>
</evidence>
<dbReference type="InterPro" id="IPR014306">
    <property type="entry name" value="Hydroxyisourate_hydrolase"/>
</dbReference>
<accession>A0A8J1TUK4</accession>
<reference evidence="10" key="1">
    <citation type="submission" date="2022-03" db="EMBL/GenBank/DDBJ databases">
        <authorList>
            <person name="Martin C."/>
        </authorList>
    </citation>
    <scope>NUCLEOTIDE SEQUENCE</scope>
</reference>
<keyword evidence="11" id="KW-1185">Reference proteome</keyword>
<protein>
    <recommendedName>
        <fullName evidence="5">hydroxyisourate hydrolase</fullName>
        <ecNumber evidence="5">3.5.2.17</ecNumber>
    </recommendedName>
</protein>
<keyword evidence="9" id="KW-0732">Signal</keyword>
<dbReference type="PANTHER" id="PTHR10395">
    <property type="entry name" value="URICASE AND TRANSTHYRETIN-RELATED"/>
    <property type="match status" value="1"/>
</dbReference>
<dbReference type="Gene3D" id="2.60.40.180">
    <property type="entry name" value="Transthyretin/hydroxyisourate hydrolase domain"/>
    <property type="match status" value="1"/>
</dbReference>
<evidence type="ECO:0000313" key="10">
    <source>
        <dbReference type="EMBL" id="CAH1789207.1"/>
    </source>
</evidence>
<evidence type="ECO:0000256" key="3">
    <source>
        <dbReference type="ARBA" id="ARBA00009850"/>
    </source>
</evidence>
<dbReference type="AlphaFoldDB" id="A0A8J1TUK4"/>